<organism evidence="2 3">
    <name type="scientific">Lentinus brumalis</name>
    <dbReference type="NCBI Taxonomy" id="2498619"/>
    <lineage>
        <taxon>Eukaryota</taxon>
        <taxon>Fungi</taxon>
        <taxon>Dikarya</taxon>
        <taxon>Basidiomycota</taxon>
        <taxon>Agaricomycotina</taxon>
        <taxon>Agaricomycetes</taxon>
        <taxon>Polyporales</taxon>
        <taxon>Polyporaceae</taxon>
        <taxon>Lentinus</taxon>
    </lineage>
</organism>
<proteinExistence type="predicted"/>
<dbReference type="AlphaFoldDB" id="A0A371D4N0"/>
<evidence type="ECO:0000313" key="2">
    <source>
        <dbReference type="EMBL" id="RDX47498.1"/>
    </source>
</evidence>
<feature type="region of interest" description="Disordered" evidence="1">
    <location>
        <begin position="189"/>
        <end position="222"/>
    </location>
</feature>
<reference evidence="2 3" key="1">
    <citation type="journal article" date="2018" name="Biotechnol. Biofuels">
        <title>Integrative visual omics of the white-rot fungus Polyporus brumalis exposes the biotechnological potential of its oxidative enzymes for delignifying raw plant biomass.</title>
        <authorList>
            <person name="Miyauchi S."/>
            <person name="Rancon A."/>
            <person name="Drula E."/>
            <person name="Hage H."/>
            <person name="Chaduli D."/>
            <person name="Favel A."/>
            <person name="Grisel S."/>
            <person name="Henrissat B."/>
            <person name="Herpoel-Gimbert I."/>
            <person name="Ruiz-Duenas F.J."/>
            <person name="Chevret D."/>
            <person name="Hainaut M."/>
            <person name="Lin J."/>
            <person name="Wang M."/>
            <person name="Pangilinan J."/>
            <person name="Lipzen A."/>
            <person name="Lesage-Meessen L."/>
            <person name="Navarro D."/>
            <person name="Riley R."/>
            <person name="Grigoriev I.V."/>
            <person name="Zhou S."/>
            <person name="Raouche S."/>
            <person name="Rosso M.N."/>
        </authorList>
    </citation>
    <scope>NUCLEOTIDE SEQUENCE [LARGE SCALE GENOMIC DNA]</scope>
    <source>
        <strain evidence="2 3">BRFM 1820</strain>
    </source>
</reference>
<gene>
    <name evidence="2" type="ORF">OH76DRAFT_767882</name>
</gene>
<accession>A0A371D4N0</accession>
<sequence length="269" mass="30534">MERRHARRSMGSPPPMTRPPPTPFDPFLVNAHAYSPAPQHLPPSRQLENRRRRVETIRLPKLVLTTANGSIVTPETWEWRNERRDRSTKFEEHAGDALQHSHSFASTIHPHRHPYRLASDNVPRHNLATPAAPFSSYHGHDLRRGTVPASSSMIPVAPFLSPHTASLPDTTHTSAPARKMLHAPQYRPGAAPYADQPTLHASDPAARHDMPPPQRRRARPLPAMLPKPYWIHREEDEDEDDVDYDGLYEAVAGLNLDSRTYARSRPVQW</sequence>
<feature type="compositionally biased region" description="Pro residues" evidence="1">
    <location>
        <begin position="12"/>
        <end position="24"/>
    </location>
</feature>
<dbReference type="EMBL" id="KZ857418">
    <property type="protein sequence ID" value="RDX47498.1"/>
    <property type="molecule type" value="Genomic_DNA"/>
</dbReference>
<evidence type="ECO:0000313" key="3">
    <source>
        <dbReference type="Proteomes" id="UP000256964"/>
    </source>
</evidence>
<protein>
    <submittedName>
        <fullName evidence="2">Uncharacterized protein</fullName>
    </submittedName>
</protein>
<dbReference type="Proteomes" id="UP000256964">
    <property type="component" value="Unassembled WGS sequence"/>
</dbReference>
<evidence type="ECO:0000256" key="1">
    <source>
        <dbReference type="SAM" id="MobiDB-lite"/>
    </source>
</evidence>
<keyword evidence="3" id="KW-1185">Reference proteome</keyword>
<feature type="region of interest" description="Disordered" evidence="1">
    <location>
        <begin position="1"/>
        <end position="50"/>
    </location>
</feature>
<name>A0A371D4N0_9APHY</name>